<accession>A0ABQ3L5D4</accession>
<gene>
    <name evidence="1" type="ORF">GCM10017790_09070</name>
</gene>
<protein>
    <submittedName>
        <fullName evidence="1">Uncharacterized protein</fullName>
    </submittedName>
</protein>
<comment type="caution">
    <text evidence="1">The sequence shown here is derived from an EMBL/GenBank/DDBJ whole genome shotgun (WGS) entry which is preliminary data.</text>
</comment>
<organism evidence="1 2">
    <name type="scientific">Amycolatopsis oliviviridis</name>
    <dbReference type="NCBI Taxonomy" id="1471590"/>
    <lineage>
        <taxon>Bacteria</taxon>
        <taxon>Bacillati</taxon>
        <taxon>Actinomycetota</taxon>
        <taxon>Actinomycetes</taxon>
        <taxon>Pseudonocardiales</taxon>
        <taxon>Pseudonocardiaceae</taxon>
        <taxon>Amycolatopsis</taxon>
    </lineage>
</organism>
<name>A0ABQ3L5D4_9PSEU</name>
<reference evidence="2" key="1">
    <citation type="journal article" date="2019" name="Int. J. Syst. Evol. Microbiol.">
        <title>The Global Catalogue of Microorganisms (GCM) 10K type strain sequencing project: providing services to taxonomists for standard genome sequencing and annotation.</title>
        <authorList>
            <consortium name="The Broad Institute Genomics Platform"/>
            <consortium name="The Broad Institute Genome Sequencing Center for Infectious Disease"/>
            <person name="Wu L."/>
            <person name="Ma J."/>
        </authorList>
    </citation>
    <scope>NUCLEOTIDE SEQUENCE [LARGE SCALE GENOMIC DNA]</scope>
    <source>
        <strain evidence="2">CGMCC 4.7683</strain>
    </source>
</reference>
<evidence type="ECO:0000313" key="1">
    <source>
        <dbReference type="EMBL" id="GHH05304.1"/>
    </source>
</evidence>
<dbReference type="Proteomes" id="UP000635387">
    <property type="component" value="Unassembled WGS sequence"/>
</dbReference>
<dbReference type="RefSeq" id="WP_191251980.1">
    <property type="nucleotide sequence ID" value="NZ_BNAY01000001.1"/>
</dbReference>
<proteinExistence type="predicted"/>
<evidence type="ECO:0000313" key="2">
    <source>
        <dbReference type="Proteomes" id="UP000635387"/>
    </source>
</evidence>
<sequence>MLTHTLVFSFPDSMSGSDRERFFGELANIIGSSGIADSFVYRKHVPLAEESHAPVFVSSAIAEVRCADLGTLEKLSVHPPLGEFTQRWMTAFPYQVVWVNSEDEAE</sequence>
<dbReference type="EMBL" id="BNAY01000001">
    <property type="protein sequence ID" value="GHH05304.1"/>
    <property type="molecule type" value="Genomic_DNA"/>
</dbReference>
<keyword evidence="2" id="KW-1185">Reference proteome</keyword>